<dbReference type="RefSeq" id="WP_262846498.1">
    <property type="nucleotide sequence ID" value="NZ_JANZYP010000047.1"/>
</dbReference>
<dbReference type="Gene3D" id="3.40.50.1820">
    <property type="entry name" value="alpha/beta hydrolase"/>
    <property type="match status" value="1"/>
</dbReference>
<dbReference type="Pfam" id="PF12697">
    <property type="entry name" value="Abhydrolase_6"/>
    <property type="match status" value="1"/>
</dbReference>
<evidence type="ECO:0000313" key="2">
    <source>
        <dbReference type="EMBL" id="MFC4590597.1"/>
    </source>
</evidence>
<dbReference type="PANTHER" id="PTHR43433">
    <property type="entry name" value="HYDROLASE, ALPHA/BETA FOLD FAMILY PROTEIN"/>
    <property type="match status" value="1"/>
</dbReference>
<comment type="caution">
    <text evidence="2">The sequence shown here is derived from an EMBL/GenBank/DDBJ whole genome shotgun (WGS) entry which is preliminary data.</text>
</comment>
<dbReference type="SUPFAM" id="SSF53474">
    <property type="entry name" value="alpha/beta-Hydrolases"/>
    <property type="match status" value="1"/>
</dbReference>
<evidence type="ECO:0000259" key="1">
    <source>
        <dbReference type="Pfam" id="PF12697"/>
    </source>
</evidence>
<organism evidence="2 3">
    <name type="scientific">Sphaerisporangium corydalis</name>
    <dbReference type="NCBI Taxonomy" id="1441875"/>
    <lineage>
        <taxon>Bacteria</taxon>
        <taxon>Bacillati</taxon>
        <taxon>Actinomycetota</taxon>
        <taxon>Actinomycetes</taxon>
        <taxon>Streptosporangiales</taxon>
        <taxon>Streptosporangiaceae</taxon>
        <taxon>Sphaerisporangium</taxon>
    </lineage>
</organism>
<reference evidence="3" key="1">
    <citation type="journal article" date="2019" name="Int. J. Syst. Evol. Microbiol.">
        <title>The Global Catalogue of Microorganisms (GCM) 10K type strain sequencing project: providing services to taxonomists for standard genome sequencing and annotation.</title>
        <authorList>
            <consortium name="The Broad Institute Genomics Platform"/>
            <consortium name="The Broad Institute Genome Sequencing Center for Infectious Disease"/>
            <person name="Wu L."/>
            <person name="Ma J."/>
        </authorList>
    </citation>
    <scope>NUCLEOTIDE SEQUENCE [LARGE SCALE GENOMIC DNA]</scope>
    <source>
        <strain evidence="3">CCUG 49560</strain>
    </source>
</reference>
<dbReference type="GO" id="GO:0016787">
    <property type="term" value="F:hydrolase activity"/>
    <property type="evidence" value="ECO:0007669"/>
    <property type="project" value="UniProtKB-KW"/>
</dbReference>
<name>A0ABV9ELP5_9ACTN</name>
<dbReference type="EMBL" id="JBHSFN010000024">
    <property type="protein sequence ID" value="MFC4590597.1"/>
    <property type="molecule type" value="Genomic_DNA"/>
</dbReference>
<sequence length="258" mass="27536">MADHIEIDGVRTWYDETGQGEPLVLLHGGFSDARDFAGNLGTLADRFRVLTPERRGHGHTPDVPGPITLGLMADDMIAFIDKVVGEPVHLAGYSAGATVAMLVALRRPDLVRGLVLISGGFAGEGWIFTPTAGGEMPEQVVAAYAEVSPDGRDHFPVVVAKIVEAVTATPVALTEEDLAAIGSRTLVMAADDDIIHLEHTLALYRALHESELAVVPGTSHVLLHEKPELCTRIVADFLTKDPVPTFIPVRRAGAAPHQ</sequence>
<proteinExistence type="predicted"/>
<dbReference type="InterPro" id="IPR029058">
    <property type="entry name" value="AB_hydrolase_fold"/>
</dbReference>
<accession>A0ABV9ELP5</accession>
<dbReference type="InterPro" id="IPR000073">
    <property type="entry name" value="AB_hydrolase_1"/>
</dbReference>
<feature type="domain" description="AB hydrolase-1" evidence="1">
    <location>
        <begin position="23"/>
        <end position="229"/>
    </location>
</feature>
<dbReference type="PANTHER" id="PTHR43433:SF4">
    <property type="entry name" value="NON-HEME CHLOROPEROXIDASE-RELATED"/>
    <property type="match status" value="1"/>
</dbReference>
<keyword evidence="2" id="KW-0378">Hydrolase</keyword>
<protein>
    <submittedName>
        <fullName evidence="2">Alpha/beta fold hydrolase</fullName>
    </submittedName>
</protein>
<keyword evidence="3" id="KW-1185">Reference proteome</keyword>
<evidence type="ECO:0000313" key="3">
    <source>
        <dbReference type="Proteomes" id="UP001595891"/>
    </source>
</evidence>
<dbReference type="Proteomes" id="UP001595891">
    <property type="component" value="Unassembled WGS sequence"/>
</dbReference>
<gene>
    <name evidence="2" type="ORF">ACFO8L_31190</name>
</gene>
<dbReference type="InterPro" id="IPR050471">
    <property type="entry name" value="AB_hydrolase"/>
</dbReference>